<dbReference type="Proteomes" id="UP000294535">
    <property type="component" value="Unassembled WGS sequence"/>
</dbReference>
<proteinExistence type="inferred from homology"/>
<sequence length="137" mass="15807">METVEITLKAVIDAPLQKVWENWTQGKHVIGWNFASEDWHCPAAEYDLREGGKFSATMAAKDGSFSFEFWGIYSKIIPFQEIRSTMGDGRKLDVFFEQNGNQVLVTEVFEAEKQNSIDLQRQGWQAILNNFKTYCEK</sequence>
<gene>
    <name evidence="3" type="ORF">DFQ04_1875</name>
</gene>
<organism evidence="3 4">
    <name type="scientific">Algoriphagus boseongensis</name>
    <dbReference type="NCBI Taxonomy" id="1442587"/>
    <lineage>
        <taxon>Bacteria</taxon>
        <taxon>Pseudomonadati</taxon>
        <taxon>Bacteroidota</taxon>
        <taxon>Cytophagia</taxon>
        <taxon>Cytophagales</taxon>
        <taxon>Cyclobacteriaceae</taxon>
        <taxon>Algoriphagus</taxon>
    </lineage>
</organism>
<reference evidence="3 4" key="1">
    <citation type="submission" date="2019-03" db="EMBL/GenBank/DDBJ databases">
        <title>Genomic Encyclopedia of Type Strains, Phase III (KMG-III): the genomes of soil and plant-associated and newly described type strains.</title>
        <authorList>
            <person name="Whitman W."/>
        </authorList>
    </citation>
    <scope>NUCLEOTIDE SEQUENCE [LARGE SCALE GENOMIC DNA]</scope>
    <source>
        <strain evidence="3 4">CECT 8446</strain>
    </source>
</reference>
<evidence type="ECO:0000313" key="4">
    <source>
        <dbReference type="Proteomes" id="UP000294535"/>
    </source>
</evidence>
<keyword evidence="4" id="KW-1185">Reference proteome</keyword>
<dbReference type="Gene3D" id="3.30.530.20">
    <property type="match status" value="1"/>
</dbReference>
<accession>A0A4R6T4K2</accession>
<name>A0A4R6T4K2_9BACT</name>
<protein>
    <submittedName>
        <fullName evidence="3">Uncharacterized protein YndB with AHSA1/START domain</fullName>
    </submittedName>
</protein>
<dbReference type="AlphaFoldDB" id="A0A4R6T4K2"/>
<comment type="similarity">
    <text evidence="1">Belongs to the AHA1 family.</text>
</comment>
<dbReference type="EMBL" id="SNYF01000006">
    <property type="protein sequence ID" value="TDQ17223.1"/>
    <property type="molecule type" value="Genomic_DNA"/>
</dbReference>
<evidence type="ECO:0000256" key="1">
    <source>
        <dbReference type="ARBA" id="ARBA00006817"/>
    </source>
</evidence>
<dbReference type="SUPFAM" id="SSF55961">
    <property type="entry name" value="Bet v1-like"/>
    <property type="match status" value="1"/>
</dbReference>
<dbReference type="RefSeq" id="WP_133555067.1">
    <property type="nucleotide sequence ID" value="NZ_SNYF01000006.1"/>
</dbReference>
<dbReference type="OrthoDB" id="384974at2"/>
<dbReference type="Pfam" id="PF08327">
    <property type="entry name" value="AHSA1"/>
    <property type="match status" value="1"/>
</dbReference>
<evidence type="ECO:0000313" key="3">
    <source>
        <dbReference type="EMBL" id="TDQ17223.1"/>
    </source>
</evidence>
<dbReference type="InterPro" id="IPR013538">
    <property type="entry name" value="ASHA1/2-like_C"/>
</dbReference>
<comment type="caution">
    <text evidence="3">The sequence shown here is derived from an EMBL/GenBank/DDBJ whole genome shotgun (WGS) entry which is preliminary data.</text>
</comment>
<evidence type="ECO:0000259" key="2">
    <source>
        <dbReference type="Pfam" id="PF08327"/>
    </source>
</evidence>
<feature type="domain" description="Activator of Hsp90 ATPase homologue 1/2-like C-terminal" evidence="2">
    <location>
        <begin position="13"/>
        <end position="135"/>
    </location>
</feature>
<dbReference type="InterPro" id="IPR023393">
    <property type="entry name" value="START-like_dom_sf"/>
</dbReference>